<feature type="domain" description="Ig-like" evidence="7">
    <location>
        <begin position="625"/>
        <end position="723"/>
    </location>
</feature>
<keyword evidence="5" id="KW-0393">Immunoglobulin domain</keyword>
<dbReference type="Pfam" id="PF13927">
    <property type="entry name" value="Ig_3"/>
    <property type="match status" value="1"/>
</dbReference>
<dbReference type="InterPro" id="IPR013783">
    <property type="entry name" value="Ig-like_fold"/>
</dbReference>
<dbReference type="PANTHER" id="PTHR11640:SF155">
    <property type="entry name" value="IG-LIKE DOMAIN-CONTAINING PROTEIN"/>
    <property type="match status" value="1"/>
</dbReference>
<dbReference type="PANTHER" id="PTHR11640">
    <property type="entry name" value="NEPHRIN"/>
    <property type="match status" value="1"/>
</dbReference>
<dbReference type="EMBL" id="JANIIK010000109">
    <property type="protein sequence ID" value="KAJ3597619.1"/>
    <property type="molecule type" value="Genomic_DNA"/>
</dbReference>
<dbReference type="InterPro" id="IPR003599">
    <property type="entry name" value="Ig_sub"/>
</dbReference>
<comment type="subcellular location">
    <subcellularLocation>
        <location evidence="1">Membrane</location>
        <topology evidence="1">Single-pass type I membrane protein</topology>
    </subcellularLocation>
</comment>
<dbReference type="SUPFAM" id="SSF49265">
    <property type="entry name" value="Fibronectin type III"/>
    <property type="match status" value="1"/>
</dbReference>
<dbReference type="InterPro" id="IPR036116">
    <property type="entry name" value="FN3_sf"/>
</dbReference>
<comment type="caution">
    <text evidence="9">The sequence shown here is derived from an EMBL/GenBank/DDBJ whole genome shotgun (WGS) entry which is preliminary data.</text>
</comment>
<feature type="domain" description="Ig-like" evidence="7">
    <location>
        <begin position="332"/>
        <end position="425"/>
    </location>
</feature>
<evidence type="ECO:0000313" key="9">
    <source>
        <dbReference type="EMBL" id="KAJ3597619.1"/>
    </source>
</evidence>
<dbReference type="InterPro" id="IPR003598">
    <property type="entry name" value="Ig_sub2"/>
</dbReference>
<feature type="domain" description="Ig-like" evidence="7">
    <location>
        <begin position="429"/>
        <end position="526"/>
    </location>
</feature>
<evidence type="ECO:0000259" key="7">
    <source>
        <dbReference type="PROSITE" id="PS50835"/>
    </source>
</evidence>
<dbReference type="InterPro" id="IPR007110">
    <property type="entry name" value="Ig-like_dom"/>
</dbReference>
<dbReference type="Pfam" id="PF00041">
    <property type="entry name" value="fn3"/>
    <property type="match status" value="1"/>
</dbReference>
<keyword evidence="2" id="KW-0472">Membrane</keyword>
<dbReference type="GO" id="GO:0098609">
    <property type="term" value="P:cell-cell adhesion"/>
    <property type="evidence" value="ECO:0007669"/>
    <property type="project" value="TreeGrafter"/>
</dbReference>
<dbReference type="InterPro" id="IPR003961">
    <property type="entry name" value="FN3_dom"/>
</dbReference>
<evidence type="ECO:0000256" key="1">
    <source>
        <dbReference type="ARBA" id="ARBA00004479"/>
    </source>
</evidence>
<dbReference type="GO" id="GO:0005911">
    <property type="term" value="C:cell-cell junction"/>
    <property type="evidence" value="ECO:0007669"/>
    <property type="project" value="TreeGrafter"/>
</dbReference>
<dbReference type="OrthoDB" id="10028801at2759"/>
<name>A0A9Q0DXU0_9TELE</name>
<dbReference type="Gene3D" id="2.60.40.10">
    <property type="entry name" value="Immunoglobulins"/>
    <property type="match status" value="8"/>
</dbReference>
<evidence type="ECO:0000256" key="2">
    <source>
        <dbReference type="ARBA" id="ARBA00023136"/>
    </source>
</evidence>
<accession>A0A9Q0DXU0</accession>
<dbReference type="Pfam" id="PF13895">
    <property type="entry name" value="Ig_2"/>
    <property type="match status" value="1"/>
</dbReference>
<feature type="domain" description="Ig-like" evidence="7">
    <location>
        <begin position="531"/>
        <end position="618"/>
    </location>
</feature>
<dbReference type="InterPro" id="IPR013162">
    <property type="entry name" value="CD80_C2-set"/>
</dbReference>
<feature type="domain" description="Fibronectin type-III" evidence="8">
    <location>
        <begin position="732"/>
        <end position="824"/>
    </location>
</feature>
<protein>
    <recommendedName>
        <fullName evidence="11">NPHS1 adhesion molecule, nephrin</fullName>
    </recommendedName>
</protein>
<dbReference type="Pfam" id="PF08205">
    <property type="entry name" value="C2-set_2"/>
    <property type="match status" value="3"/>
</dbReference>
<dbReference type="SMART" id="SM00409">
    <property type="entry name" value="IG"/>
    <property type="match status" value="5"/>
</dbReference>
<dbReference type="SMART" id="SM00060">
    <property type="entry name" value="FN3"/>
    <property type="match status" value="1"/>
</dbReference>
<dbReference type="CDD" id="cd00063">
    <property type="entry name" value="FN3"/>
    <property type="match status" value="1"/>
</dbReference>
<gene>
    <name evidence="9" type="ORF">NHX12_001137</name>
</gene>
<evidence type="ECO:0000256" key="6">
    <source>
        <dbReference type="SAM" id="MobiDB-lite"/>
    </source>
</evidence>
<feature type="region of interest" description="Disordered" evidence="6">
    <location>
        <begin position="813"/>
        <end position="839"/>
    </location>
</feature>
<dbReference type="PROSITE" id="PS50853">
    <property type="entry name" value="FN3"/>
    <property type="match status" value="1"/>
</dbReference>
<reference evidence="9" key="1">
    <citation type="submission" date="2022-07" db="EMBL/GenBank/DDBJ databases">
        <title>Chromosome-level genome of Muraenolepis orangiensis.</title>
        <authorList>
            <person name="Kim J."/>
        </authorList>
    </citation>
    <scope>NUCLEOTIDE SEQUENCE</scope>
    <source>
        <strain evidence="9">KU_S4_2022</strain>
        <tissue evidence="9">Muscle</tissue>
    </source>
</reference>
<feature type="domain" description="Ig-like" evidence="7">
    <location>
        <begin position="236"/>
        <end position="328"/>
    </location>
</feature>
<keyword evidence="3" id="KW-1015">Disulfide bond</keyword>
<dbReference type="SUPFAM" id="SSF48726">
    <property type="entry name" value="Immunoglobulin"/>
    <property type="match status" value="7"/>
</dbReference>
<feature type="non-terminal residue" evidence="9">
    <location>
        <position position="839"/>
    </location>
</feature>
<evidence type="ECO:0000259" key="8">
    <source>
        <dbReference type="PROSITE" id="PS50853"/>
    </source>
</evidence>
<feature type="compositionally biased region" description="Polar residues" evidence="6">
    <location>
        <begin position="813"/>
        <end position="823"/>
    </location>
</feature>
<feature type="domain" description="Ig-like" evidence="7">
    <location>
        <begin position="140"/>
        <end position="231"/>
    </location>
</feature>
<evidence type="ECO:0000256" key="5">
    <source>
        <dbReference type="ARBA" id="ARBA00023319"/>
    </source>
</evidence>
<dbReference type="Proteomes" id="UP001148018">
    <property type="component" value="Unassembled WGS sequence"/>
</dbReference>
<evidence type="ECO:0000313" key="10">
    <source>
        <dbReference type="Proteomes" id="UP001148018"/>
    </source>
</evidence>
<dbReference type="GO" id="GO:0050839">
    <property type="term" value="F:cell adhesion molecule binding"/>
    <property type="evidence" value="ECO:0007669"/>
    <property type="project" value="TreeGrafter"/>
</dbReference>
<organism evidence="9 10">
    <name type="scientific">Muraenolepis orangiensis</name>
    <name type="common">Patagonian moray cod</name>
    <dbReference type="NCBI Taxonomy" id="630683"/>
    <lineage>
        <taxon>Eukaryota</taxon>
        <taxon>Metazoa</taxon>
        <taxon>Chordata</taxon>
        <taxon>Craniata</taxon>
        <taxon>Vertebrata</taxon>
        <taxon>Euteleostomi</taxon>
        <taxon>Actinopterygii</taxon>
        <taxon>Neopterygii</taxon>
        <taxon>Teleostei</taxon>
        <taxon>Neoteleostei</taxon>
        <taxon>Acanthomorphata</taxon>
        <taxon>Zeiogadaria</taxon>
        <taxon>Gadariae</taxon>
        <taxon>Gadiformes</taxon>
        <taxon>Muraenolepidoidei</taxon>
        <taxon>Muraenolepididae</taxon>
        <taxon>Muraenolepis</taxon>
    </lineage>
</organism>
<dbReference type="InterPro" id="IPR051275">
    <property type="entry name" value="Cell_adhesion_signaling"/>
</dbReference>
<keyword evidence="4" id="KW-0325">Glycoprotein</keyword>
<dbReference type="InterPro" id="IPR036179">
    <property type="entry name" value="Ig-like_dom_sf"/>
</dbReference>
<sequence length="839" mass="91237">MIFSKGQFYLQIEQAQLEDDGPYECQVGGSEGSQPISSNPAWLNVLIPPSNPYFETDFSESWVAGRSYMVVCVGADAKPEAQIHLNKDGVELTGAEQVTMAGSKEKLWNTRTQLVMGQVWTKLHFVPDSLGSLGGIPPQPPVLEGLEGDQVKGGSVLRLVCISQGGNPLAALHWMKDGELLSSSWQEDLQGRRSMSTVLLRVTPADNQVELRCQTLSLGMTSPLSVSRRITVLFSPAQVSVSGSYSAVEGTQVSLSCIAASSSPPVSLRWWLGFRELTASAIAGEHGGSSTVSNLTHLVSRDDHGVPLTCEAFNRGTRFSRSQTENLNVFYPPLKVWLDAPPPTPRRSGTKVRLVCFSTGGNPEAALTWLKNGRPVSGALGPMPFNQGVSRELVLVLVPSDNMAAYRCDAWNQVTTIRSAETKLQVQFPAVSMKIVSQQTELRAGQTLGLDCLSGSSNPKASISWSLGALRLLGEEHTPKTAAFSGLSVSSTLSLPLASRYNQQRLVCTASSAGLSEAASTFYTLNVLHPPEFSPDQPRHVQVVEGDSVVIPLLVSANPGEMSCTWLHRKAKLLREETDGRYVWTEASLEIRNVTRREAGLYTVKCSNQEGLEHISISLDVQYAPGVLPQKEVTYVDLGATADLTCEVDANPDAMISWSWLVELACRAEGVPPVTFSWSKNNVPMDFENPRRMLLLNVSSVLDFTEFSCSARNLLGEDKMDIQLVGTDHPESPSSLGLVAVTHNSVTLEWIPAFDGGLRQSFRIRYQGPREDSYRYVDVAPPSAVEYTITGLAPLTTYHFSVSARNDVGESSYTDALTSTTQEWVEPDQPPPNEDTGPS</sequence>
<proteinExistence type="predicted"/>
<evidence type="ECO:0000256" key="3">
    <source>
        <dbReference type="ARBA" id="ARBA00023157"/>
    </source>
</evidence>
<dbReference type="GO" id="GO:0005886">
    <property type="term" value="C:plasma membrane"/>
    <property type="evidence" value="ECO:0007669"/>
    <property type="project" value="TreeGrafter"/>
</dbReference>
<dbReference type="AlphaFoldDB" id="A0A9Q0DXU0"/>
<evidence type="ECO:0008006" key="11">
    <source>
        <dbReference type="Google" id="ProtNLM"/>
    </source>
</evidence>
<evidence type="ECO:0000256" key="4">
    <source>
        <dbReference type="ARBA" id="ARBA00023180"/>
    </source>
</evidence>
<dbReference type="SMART" id="SM00408">
    <property type="entry name" value="IGc2"/>
    <property type="match status" value="3"/>
</dbReference>
<dbReference type="PROSITE" id="PS50835">
    <property type="entry name" value="IG_LIKE"/>
    <property type="match status" value="6"/>
</dbReference>
<keyword evidence="10" id="KW-1185">Reference proteome</keyword>